<feature type="compositionally biased region" description="Basic residues" evidence="16">
    <location>
        <begin position="1051"/>
        <end position="1062"/>
    </location>
</feature>
<feature type="compositionally biased region" description="Basic and acidic residues" evidence="16">
    <location>
        <begin position="968"/>
        <end position="984"/>
    </location>
</feature>
<evidence type="ECO:0000256" key="5">
    <source>
        <dbReference type="ARBA" id="ARBA00015110"/>
    </source>
</evidence>
<sequence>MEVDTKANLERISECLDPSIEQNLEGKRAEMNSYNNQGYAYNAGQNQQQNAGGQQQANLFQAQPTGYQFGAQVQQPQATGWGIQPQMMSQQTGYQTQPQNQQQQPIGVQQTGFQPRTSFGQKLQAQVTGWQASQQQETPPQSGFQAQPQTSFQVQPQNGFQAPPQTSFQAQPQMQFKPLMAQPTGVFIRSLNETSTQPKKNTELKIPNIRLSFISARDQERFQGIFRQNIRAGENAVDGSTARQILMRSNLDASTLAQIWELCDTNKSGELLFPEFALALYLCNRAIRGDAVPSALPSKVHNEVTSFVDTINFGVPDSQEREDSQNGIGSQNGFAPQATGFGSQNGFAPQTTGFAPQTTGFAPQTTGYGAQPAVTFNSQPTGVAGQPKPLALQPTGVQVSPQALNLQPTGVQVQQTGFGMPPQTSFVAQPTGGYGLGVQPTGLVAQPTGKPGQWGFVSMPTGNLPGLDMMKTQFMPNATQANYNMAASMGGTRASNVTWAITKPEKQIYDNIFRKWDTEKNGYVSGEVAISVFGKSGLSRSDLESIWNLADIGNKGKLDKDEFSVAMHLIYRRLNGFDIPTQLPPELVPPSSRLLQETMHAMKNQLKDGSGNGKSAAGTSAGSVSAASFRNNDDDIEYVSSARHRSYRQPKNEDEEDLEESGEKSGEKPRQKSVLDRLRKQIREKKILLDSADAQDEDRQREMDSDMREINSLKEQIQNLQTRIEDSASGTSAEEKRKLMQRLQKSFGQVPSLVDEIRRVADQVSATKLELYRCKLQKSNPTGISIKGTGPNGEVTNRDRRIAKQKALIQARMARLTGRPAPNIDAFESNEEKLEQESKKARQEAEETTGAVQDIDASIGEMVKDIQSSLSVSNTSEAGYRKWELAEGVVSGAVRSFIGQLNGARRQMPHNAASSNVPPQNAAVSSGLATISGAVQQARSNVEDRAKRIKEKAEKRMRDRLAKLGIRTRREDEAVKVEEVEEVSKAAPKAVPKAALKTAPKAALQQPKPSTPPQHAAVEPIETAEEDEDEEDEEIKALLAQKKALEEKEKEHKRKKQERRARRIAELKAQMEALRKEEADDSSEDEAPAKKETRPAAPPPVPVSRVVSGSSKAGSAEKAAGDAEKAAGNAEKAAGGVLATNNNPFAHMAKAEPAQKAGEKAEKPEKAEKSKDEVMRNNNPFFKSAHKGPEIDTQKLEAQRAAQRGLGDDGWSDEEESKGENEDSDDEIPSSSKQAALADMLFGGGSRQNSVKTDDEKGRSGSDKAEEKKEEEKSELTGQATSQEETEDEWADAASKAPSSGVSGENTQEGSREGSAPAEIPPAPPIPEVSAPVAPPIPEGSVPEASAPVPPPVPQTSAPLPPPVPQSAPIPPPVPQASAPAKNSSAEIPQNTIGALLGEINVGTKLRKVDKSQQHITTGATVGRVL</sequence>
<gene>
    <name evidence="19" type="ORF">HII12_002522</name>
</gene>
<evidence type="ECO:0000256" key="7">
    <source>
        <dbReference type="ARBA" id="ARBA00022475"/>
    </source>
</evidence>
<evidence type="ECO:0000256" key="15">
    <source>
        <dbReference type="ARBA" id="ARBA00023212"/>
    </source>
</evidence>
<dbReference type="Pfam" id="PF12763">
    <property type="entry name" value="EH"/>
    <property type="match status" value="2"/>
</dbReference>
<evidence type="ECO:0000313" key="20">
    <source>
        <dbReference type="Proteomes" id="UP000568158"/>
    </source>
</evidence>
<comment type="similarity">
    <text evidence="4">Belongs to the PAN1 family.</text>
</comment>
<evidence type="ECO:0000256" key="6">
    <source>
        <dbReference type="ARBA" id="ARBA00020728"/>
    </source>
</evidence>
<evidence type="ECO:0000313" key="19">
    <source>
        <dbReference type="EMBL" id="KAF6012367.1"/>
    </source>
</evidence>
<dbReference type="GO" id="GO:0010008">
    <property type="term" value="C:endosome membrane"/>
    <property type="evidence" value="ECO:0007669"/>
    <property type="project" value="UniProtKB-SubCell"/>
</dbReference>
<evidence type="ECO:0000256" key="2">
    <source>
        <dbReference type="ARBA" id="ARBA00004134"/>
    </source>
</evidence>
<keyword evidence="14" id="KW-0009">Actin-binding</keyword>
<keyword evidence="9" id="KW-0254">Endocytosis</keyword>
<proteinExistence type="inferred from homology"/>
<dbReference type="PROSITE" id="PS50031">
    <property type="entry name" value="EH"/>
    <property type="match status" value="2"/>
</dbReference>
<dbReference type="FunFam" id="1.10.238.10:FF:000349">
    <property type="entry name" value="Actin cytoskeleton-regulatory complex protein PAN1"/>
    <property type="match status" value="1"/>
</dbReference>
<evidence type="ECO:0000256" key="3">
    <source>
        <dbReference type="ARBA" id="ARBA00004413"/>
    </source>
</evidence>
<keyword evidence="7" id="KW-1003">Cell membrane</keyword>
<dbReference type="PANTHER" id="PTHR11216:SF173">
    <property type="entry name" value="ACTIN CYTOSKELETON-REGULATORY COMPLEX PROTEIN PAN1"/>
    <property type="match status" value="1"/>
</dbReference>
<dbReference type="Gene3D" id="1.10.238.10">
    <property type="entry name" value="EF-hand"/>
    <property type="match status" value="2"/>
</dbReference>
<feature type="compositionally biased region" description="Polar residues" evidence="16">
    <location>
        <begin position="1297"/>
        <end position="1309"/>
    </location>
</feature>
<dbReference type="CDD" id="cd00052">
    <property type="entry name" value="EH"/>
    <property type="match status" value="2"/>
</dbReference>
<evidence type="ECO:0000256" key="4">
    <source>
        <dbReference type="ARBA" id="ARBA00009351"/>
    </source>
</evidence>
<feature type="region of interest" description="Disordered" evidence="16">
    <location>
        <begin position="88"/>
        <end position="166"/>
    </location>
</feature>
<feature type="compositionally biased region" description="Pro residues" evidence="16">
    <location>
        <begin position="1319"/>
        <end position="1338"/>
    </location>
</feature>
<feature type="compositionally biased region" description="Acidic residues" evidence="16">
    <location>
        <begin position="1022"/>
        <end position="1034"/>
    </location>
</feature>
<evidence type="ECO:0000256" key="13">
    <source>
        <dbReference type="ARBA" id="ARBA00023136"/>
    </source>
</evidence>
<reference evidence="19 20" key="1">
    <citation type="journal article" date="2020" name="Appl. Microbiol. Biotechnol.">
        <title>Targeted gene deletion in Brettanomyces bruxellensis with an expression-free CRISPR-Cas9 system.</title>
        <authorList>
            <person name="Varela C."/>
            <person name="Bartel C."/>
            <person name="Onetto C."/>
            <person name="Borneman A."/>
        </authorList>
    </citation>
    <scope>NUCLEOTIDE SEQUENCE [LARGE SCALE GENOMIC DNA]</scope>
    <source>
        <strain evidence="19 20">AWRI1613</strain>
    </source>
</reference>
<protein>
    <recommendedName>
        <fullName evidence="5">Actin cytoskeleton-regulatory complex protein PAN1</fullName>
    </recommendedName>
    <alternativeName>
        <fullName evidence="6">Actin cytoskeleton-regulatory complex protein pan1</fullName>
    </alternativeName>
</protein>
<evidence type="ECO:0000256" key="9">
    <source>
        <dbReference type="ARBA" id="ARBA00022583"/>
    </source>
</evidence>
<evidence type="ECO:0000256" key="8">
    <source>
        <dbReference type="ARBA" id="ARBA00022490"/>
    </source>
</evidence>
<evidence type="ECO:0000256" key="1">
    <source>
        <dbReference type="ARBA" id="ARBA00004125"/>
    </source>
</evidence>
<dbReference type="PROSITE" id="PS50222">
    <property type="entry name" value="EF_HAND_2"/>
    <property type="match status" value="2"/>
</dbReference>
<dbReference type="GO" id="GO:0006897">
    <property type="term" value="P:endocytosis"/>
    <property type="evidence" value="ECO:0007669"/>
    <property type="project" value="UniProtKB-KW"/>
</dbReference>
<evidence type="ECO:0000256" key="11">
    <source>
        <dbReference type="ARBA" id="ARBA00022753"/>
    </source>
</evidence>
<evidence type="ECO:0000259" key="18">
    <source>
        <dbReference type="PROSITE" id="PS50222"/>
    </source>
</evidence>
<evidence type="ECO:0000256" key="14">
    <source>
        <dbReference type="ARBA" id="ARBA00023203"/>
    </source>
</evidence>
<feature type="domain" description="EH" evidence="17">
    <location>
        <begin position="218"/>
        <end position="298"/>
    </location>
</feature>
<feature type="compositionally biased region" description="Low complexity" evidence="16">
    <location>
        <begin position="1103"/>
        <end position="1118"/>
    </location>
</feature>
<feature type="compositionally biased region" description="Low complexity" evidence="16">
    <location>
        <begin position="613"/>
        <end position="628"/>
    </location>
</feature>
<dbReference type="SMART" id="SM00054">
    <property type="entry name" value="EFh"/>
    <property type="match status" value="3"/>
</dbReference>
<dbReference type="InterPro" id="IPR000261">
    <property type="entry name" value="EH_dom"/>
</dbReference>
<evidence type="ECO:0000256" key="16">
    <source>
        <dbReference type="SAM" id="MobiDB-lite"/>
    </source>
</evidence>
<dbReference type="GO" id="GO:0030479">
    <property type="term" value="C:actin cortical patch"/>
    <property type="evidence" value="ECO:0007669"/>
    <property type="project" value="UniProtKB-SubCell"/>
</dbReference>
<dbReference type="GO" id="GO:0005509">
    <property type="term" value="F:calcium ion binding"/>
    <property type="evidence" value="ECO:0007669"/>
    <property type="project" value="InterPro"/>
</dbReference>
<feature type="domain" description="EH" evidence="17">
    <location>
        <begin position="505"/>
        <end position="594"/>
    </location>
</feature>
<feature type="compositionally biased region" description="Acidic residues" evidence="16">
    <location>
        <begin position="1210"/>
        <end position="1228"/>
    </location>
</feature>
<keyword evidence="8" id="KW-0963">Cytoplasm</keyword>
<dbReference type="GO" id="GO:0005886">
    <property type="term" value="C:plasma membrane"/>
    <property type="evidence" value="ECO:0007669"/>
    <property type="project" value="UniProtKB-SubCell"/>
</dbReference>
<feature type="compositionally biased region" description="Pro residues" evidence="16">
    <location>
        <begin position="1348"/>
        <end position="1375"/>
    </location>
</feature>
<dbReference type="InterPro" id="IPR002048">
    <property type="entry name" value="EF_hand_dom"/>
</dbReference>
<feature type="compositionally biased region" description="Low complexity" evidence="16">
    <location>
        <begin position="985"/>
        <end position="1003"/>
    </location>
</feature>
<accession>A0A8H6EW58</accession>
<dbReference type="InterPro" id="IPR013182">
    <property type="entry name" value="DUF1720"/>
</dbReference>
<feature type="compositionally biased region" description="Basic and acidic residues" evidence="16">
    <location>
        <begin position="1252"/>
        <end position="1275"/>
    </location>
</feature>
<keyword evidence="15" id="KW-0206">Cytoskeleton</keyword>
<feature type="compositionally biased region" description="Basic and acidic residues" evidence="16">
    <location>
        <begin position="830"/>
        <end position="845"/>
    </location>
</feature>
<feature type="compositionally biased region" description="Basic and acidic residues" evidence="16">
    <location>
        <begin position="1187"/>
        <end position="1198"/>
    </location>
</feature>
<dbReference type="EMBL" id="JABCYN010000024">
    <property type="protein sequence ID" value="KAF6012367.1"/>
    <property type="molecule type" value="Genomic_DNA"/>
</dbReference>
<keyword evidence="11" id="KW-0967">Endosome</keyword>
<feature type="compositionally biased region" description="Basic and acidic residues" evidence="16">
    <location>
        <begin position="661"/>
        <end position="677"/>
    </location>
</feature>
<feature type="compositionally biased region" description="Low complexity" evidence="16">
    <location>
        <begin position="1126"/>
        <end position="1136"/>
    </location>
</feature>
<keyword evidence="13" id="KW-0472">Membrane</keyword>
<name>A0A8H6EW58_DEKBR</name>
<feature type="compositionally biased region" description="Polar residues" evidence="16">
    <location>
        <begin position="115"/>
        <end position="166"/>
    </location>
</feature>
<dbReference type="SMART" id="SM00027">
    <property type="entry name" value="EH"/>
    <property type="match status" value="2"/>
</dbReference>
<evidence type="ECO:0000259" key="17">
    <source>
        <dbReference type="PROSITE" id="PS50031"/>
    </source>
</evidence>
<keyword evidence="10" id="KW-0677">Repeat</keyword>
<feature type="compositionally biased region" description="Basic and acidic residues" evidence="16">
    <location>
        <begin position="1157"/>
        <end position="1175"/>
    </location>
</feature>
<organism evidence="19 20">
    <name type="scientific">Dekkera bruxellensis</name>
    <name type="common">Brettanomyces custersii</name>
    <dbReference type="NCBI Taxonomy" id="5007"/>
    <lineage>
        <taxon>Eukaryota</taxon>
        <taxon>Fungi</taxon>
        <taxon>Dikarya</taxon>
        <taxon>Ascomycota</taxon>
        <taxon>Saccharomycotina</taxon>
        <taxon>Pichiomycetes</taxon>
        <taxon>Pichiales</taxon>
        <taxon>Pichiaceae</taxon>
        <taxon>Brettanomyces</taxon>
    </lineage>
</organism>
<comment type="caution">
    <text evidence="19">The sequence shown here is derived from an EMBL/GenBank/DDBJ whole genome shotgun (WGS) entry which is preliminary data.</text>
</comment>
<evidence type="ECO:0000256" key="10">
    <source>
        <dbReference type="ARBA" id="ARBA00022737"/>
    </source>
</evidence>
<feature type="domain" description="EF-hand" evidence="18">
    <location>
        <begin position="538"/>
        <end position="573"/>
    </location>
</feature>
<dbReference type="GO" id="GO:0016197">
    <property type="term" value="P:endosomal transport"/>
    <property type="evidence" value="ECO:0007669"/>
    <property type="project" value="TreeGrafter"/>
</dbReference>
<feature type="region of interest" description="Disordered" evidence="16">
    <location>
        <begin position="821"/>
        <end position="852"/>
    </location>
</feature>
<dbReference type="Pfam" id="PF08226">
    <property type="entry name" value="DUF1720"/>
    <property type="match status" value="1"/>
</dbReference>
<dbReference type="InterPro" id="IPR011992">
    <property type="entry name" value="EF-hand-dom_pair"/>
</dbReference>
<dbReference type="SUPFAM" id="SSF47473">
    <property type="entry name" value="EF-hand"/>
    <property type="match status" value="2"/>
</dbReference>
<feature type="region of interest" description="Disordered" evidence="16">
    <location>
        <begin position="605"/>
        <end position="628"/>
    </location>
</feature>
<comment type="subcellular location">
    <subcellularLocation>
        <location evidence="3">Cell membrane</location>
        <topology evidence="3">Peripheral membrane protein</topology>
        <orientation evidence="3">Cytoplasmic side</orientation>
    </subcellularLocation>
    <subcellularLocation>
        <location evidence="2">Cytoplasm</location>
        <location evidence="2">Cytoskeleton</location>
        <location evidence="2">Actin patch</location>
    </subcellularLocation>
    <subcellularLocation>
        <location evidence="1">Endosome membrane</location>
        <topology evidence="1">Peripheral membrane protein</topology>
        <orientation evidence="1">Cytoplasmic side</orientation>
    </subcellularLocation>
</comment>
<keyword evidence="12" id="KW-0175">Coiled coil</keyword>
<dbReference type="Proteomes" id="UP000568158">
    <property type="component" value="Unassembled WGS sequence"/>
</dbReference>
<dbReference type="PANTHER" id="PTHR11216">
    <property type="entry name" value="EH DOMAIN"/>
    <property type="match status" value="1"/>
</dbReference>
<feature type="region of interest" description="Disordered" evidence="16">
    <location>
        <begin position="968"/>
        <end position="1387"/>
    </location>
</feature>
<dbReference type="GO" id="GO:0003779">
    <property type="term" value="F:actin binding"/>
    <property type="evidence" value="ECO:0007669"/>
    <property type="project" value="UniProtKB-KW"/>
</dbReference>
<feature type="domain" description="EF-hand" evidence="18">
    <location>
        <begin position="251"/>
        <end position="286"/>
    </location>
</feature>
<feature type="compositionally biased region" description="Low complexity" evidence="16">
    <location>
        <begin position="90"/>
        <end position="114"/>
    </location>
</feature>
<feature type="region of interest" description="Disordered" evidence="16">
    <location>
        <begin position="640"/>
        <end position="677"/>
    </location>
</feature>
<evidence type="ECO:0000256" key="12">
    <source>
        <dbReference type="ARBA" id="ARBA00023054"/>
    </source>
</evidence>